<dbReference type="PRINTS" id="PR01398">
    <property type="entry name" value="ISCHRISMTASE"/>
</dbReference>
<dbReference type="Proteomes" id="UP000185596">
    <property type="component" value="Unassembled WGS sequence"/>
</dbReference>
<evidence type="ECO:0000313" key="4">
    <source>
        <dbReference type="Proteomes" id="UP000185596"/>
    </source>
</evidence>
<dbReference type="GO" id="GO:0008908">
    <property type="term" value="F:isochorismatase activity"/>
    <property type="evidence" value="ECO:0007669"/>
    <property type="project" value="InterPro"/>
</dbReference>
<organism evidence="3 4">
    <name type="scientific">Actinophytocola xanthii</name>
    <dbReference type="NCBI Taxonomy" id="1912961"/>
    <lineage>
        <taxon>Bacteria</taxon>
        <taxon>Bacillati</taxon>
        <taxon>Actinomycetota</taxon>
        <taxon>Actinomycetes</taxon>
        <taxon>Pseudonocardiales</taxon>
        <taxon>Pseudonocardiaceae</taxon>
    </lineage>
</organism>
<dbReference type="PANTHER" id="PTHR43540">
    <property type="entry name" value="PEROXYUREIDOACRYLATE/UREIDOACRYLATE AMIDOHYDROLASE-RELATED"/>
    <property type="match status" value="1"/>
</dbReference>
<evidence type="ECO:0000313" key="3">
    <source>
        <dbReference type="EMBL" id="OLF09606.1"/>
    </source>
</evidence>
<comment type="caution">
    <text evidence="3">The sequence shown here is derived from an EMBL/GenBank/DDBJ whole genome shotgun (WGS) entry which is preliminary data.</text>
</comment>
<dbReference type="OrthoDB" id="5794853at2"/>
<reference evidence="3 4" key="1">
    <citation type="submission" date="2016-12" db="EMBL/GenBank/DDBJ databases">
        <title>The draft genome sequence of Actinophytocola sp. 11-183.</title>
        <authorList>
            <person name="Wang W."/>
            <person name="Yuan L."/>
        </authorList>
    </citation>
    <scope>NUCLEOTIDE SEQUENCE [LARGE SCALE GENOMIC DNA]</scope>
    <source>
        <strain evidence="3 4">11-183</strain>
    </source>
</reference>
<dbReference type="InterPro" id="IPR050272">
    <property type="entry name" value="Isochorismatase-like_hydrls"/>
</dbReference>
<dbReference type="AlphaFoldDB" id="A0A1Q8C5J0"/>
<accession>A0A1Q8C5J0</accession>
<dbReference type="PANTHER" id="PTHR43540:SF3">
    <property type="entry name" value="ENTEROBACTIN SYNTHASE COMPONENT B"/>
    <property type="match status" value="1"/>
</dbReference>
<gene>
    <name evidence="3" type="ORF">BU204_32955</name>
</gene>
<keyword evidence="1" id="KW-0378">Hydrolase</keyword>
<dbReference type="Gene3D" id="3.40.50.850">
    <property type="entry name" value="Isochorismatase-like"/>
    <property type="match status" value="1"/>
</dbReference>
<dbReference type="SUPFAM" id="SSF52499">
    <property type="entry name" value="Isochorismatase-like hydrolases"/>
    <property type="match status" value="1"/>
</dbReference>
<keyword evidence="4" id="KW-1185">Reference proteome</keyword>
<dbReference type="Pfam" id="PF00857">
    <property type="entry name" value="Isochorismatase"/>
    <property type="match status" value="1"/>
</dbReference>
<dbReference type="InterPro" id="IPR016291">
    <property type="entry name" value="Isochorismatase"/>
</dbReference>
<proteinExistence type="predicted"/>
<evidence type="ECO:0000259" key="2">
    <source>
        <dbReference type="Pfam" id="PF00857"/>
    </source>
</evidence>
<feature type="domain" description="Isochorismatase-like" evidence="2">
    <location>
        <begin position="22"/>
        <end position="194"/>
    </location>
</feature>
<protein>
    <submittedName>
        <fullName evidence="3">Isochorismatase</fullName>
    </submittedName>
</protein>
<sequence length="205" mass="22912">MPTEPELPENRVGWSPDPHRAVLLVHDMQQYFVDPFSPGQEPVTTLVENIALLRHTADAHGVPVVYTAQPGGMSREQRGLLRDFWGPGMSTSPEHRRIVEPLAARRRDTVVTKWRYSAFHRTGLRELFDRLGRDQVIVCGVYANLGCLLTAVDAFTLDIQPFLAADALADFSLEEHRRALGYAARSCARVLSTARVREELGAPRG</sequence>
<name>A0A1Q8C5J0_9PSEU</name>
<dbReference type="InterPro" id="IPR000868">
    <property type="entry name" value="Isochorismatase-like_dom"/>
</dbReference>
<evidence type="ECO:0000256" key="1">
    <source>
        <dbReference type="ARBA" id="ARBA00022801"/>
    </source>
</evidence>
<dbReference type="EMBL" id="MSIE01000085">
    <property type="protein sequence ID" value="OLF09606.1"/>
    <property type="molecule type" value="Genomic_DNA"/>
</dbReference>
<dbReference type="STRING" id="1912961.BU204_32955"/>
<dbReference type="InterPro" id="IPR036380">
    <property type="entry name" value="Isochorismatase-like_sf"/>
</dbReference>